<dbReference type="PANTHER" id="PTHR21301">
    <property type="entry name" value="REVERSE TRANSCRIPTASE"/>
    <property type="match status" value="1"/>
</dbReference>
<accession>A0AAD4QRT0</accession>
<keyword evidence="2" id="KW-0548">Nucleotidyltransferase</keyword>
<sequence>MRIRVVHKLNEDCQTDMRREAENFWMHQLVTIYPFGMNDKVDGMDGFATDMNCAMKQNFKHYFSNPVPNVKRRNKFTVDNSTSTNKLTETIQKVTSENYEIRDMYQMFKSNKNMETTKLLKEVENTRKDKESLLASKLLAVIKLNRKKHIVTNEKIPIFIKVDFLNSVMEKLGIRNMIHDSKIERMLHLKESNCKVNLVYNLVKNNFLRFSNYNNTLKNLTQNQLVRIMNEECECKNSPEFVDTQYGHIITGNTAVIECPKLRTQIEKGTKHRQDFTLTLSKFRGILYKLGTDLVESIARKSKDRELLKSKTLVTERLISIGESRWFHKIGDQQTVPADNMCHKIDRTTDEKFIVTCVDKAANNFAITCKKFYLMKLSEELGITINNKVISFSGNDTYELSTKDTTTIFSEYEQVYRERKITANTEKLNIPLIFAIPKFHKVPIKYRFIAGAKTAVSKPLNITIVRILEVVKNYIRNYCNQTKNRSGWNTYWSVNSSSIVANNLRNRKPRNDTLFCADFSNLFTSLPHEDIIDAIMYLTTRTFEAQFGKKEIHCNQYRAFFSHQYHKNYTPYTLYEVKYMVEFLIKNSYVRFADRNFVQIKGVPQGGNASPLLADLMLTAMEIKYLGTCDNLVKRELSVSFRYIDDLFSLNENIKNHTTAIYGNVLELNRTDNRNGTAFLDLDIKLCNEKIEIKTTRNYVIAMESTGQAQNTPVVDPPQSSAVHDNVEQPMEEVDGAEVNDTTLNANRRACFRVAMLCKRSLYSLLSIRKEKWTGRCVLNGENETHLSTVHMSPVHASPAHSVYVEEVRRGRKRAVSALEFRQQCERESRHN</sequence>
<dbReference type="PANTHER" id="PTHR21301:SF10">
    <property type="entry name" value="REVERSE TRANSCRIPTASE DOMAIN-CONTAINING PROTEIN"/>
    <property type="match status" value="1"/>
</dbReference>
<evidence type="ECO:0000313" key="2">
    <source>
        <dbReference type="EMBL" id="KAI1693643.1"/>
    </source>
</evidence>
<evidence type="ECO:0000259" key="1">
    <source>
        <dbReference type="PROSITE" id="PS50878"/>
    </source>
</evidence>
<feature type="domain" description="Reverse transcriptase" evidence="1">
    <location>
        <begin position="417"/>
        <end position="704"/>
    </location>
</feature>
<dbReference type="Pfam" id="PF00078">
    <property type="entry name" value="RVT_1"/>
    <property type="match status" value="1"/>
</dbReference>
<gene>
    <name evidence="2" type="ORF">DdX_20543</name>
</gene>
<name>A0AAD4QRT0_9BILA</name>
<comment type="caution">
    <text evidence="2">The sequence shown here is derived from an EMBL/GenBank/DDBJ whole genome shotgun (WGS) entry which is preliminary data.</text>
</comment>
<dbReference type="InterPro" id="IPR000477">
    <property type="entry name" value="RT_dom"/>
</dbReference>
<dbReference type="EMBL" id="JAKKPZ010000603">
    <property type="protein sequence ID" value="KAI1693643.1"/>
    <property type="molecule type" value="Genomic_DNA"/>
</dbReference>
<dbReference type="Proteomes" id="UP001201812">
    <property type="component" value="Unassembled WGS sequence"/>
</dbReference>
<keyword evidence="2" id="KW-0808">Transferase</keyword>
<dbReference type="AlphaFoldDB" id="A0AAD4QRT0"/>
<keyword evidence="2" id="KW-0695">RNA-directed DNA polymerase</keyword>
<keyword evidence="3" id="KW-1185">Reference proteome</keyword>
<dbReference type="SUPFAM" id="SSF56672">
    <property type="entry name" value="DNA/RNA polymerases"/>
    <property type="match status" value="1"/>
</dbReference>
<protein>
    <submittedName>
        <fullName evidence="2">Reverse transcriptase (RNA-dependent DNA polymerase) domain-containing protein</fullName>
    </submittedName>
</protein>
<proteinExistence type="predicted"/>
<reference evidence="2" key="1">
    <citation type="submission" date="2022-01" db="EMBL/GenBank/DDBJ databases">
        <title>Genome Sequence Resource for Two Populations of Ditylenchus destructor, the Migratory Endoparasitic Phytonematode.</title>
        <authorList>
            <person name="Zhang H."/>
            <person name="Lin R."/>
            <person name="Xie B."/>
        </authorList>
    </citation>
    <scope>NUCLEOTIDE SEQUENCE</scope>
    <source>
        <strain evidence="2">BazhouSP</strain>
    </source>
</reference>
<dbReference type="InterPro" id="IPR043502">
    <property type="entry name" value="DNA/RNA_pol_sf"/>
</dbReference>
<dbReference type="PROSITE" id="PS50878">
    <property type="entry name" value="RT_POL"/>
    <property type="match status" value="1"/>
</dbReference>
<organism evidence="2 3">
    <name type="scientific">Ditylenchus destructor</name>
    <dbReference type="NCBI Taxonomy" id="166010"/>
    <lineage>
        <taxon>Eukaryota</taxon>
        <taxon>Metazoa</taxon>
        <taxon>Ecdysozoa</taxon>
        <taxon>Nematoda</taxon>
        <taxon>Chromadorea</taxon>
        <taxon>Rhabditida</taxon>
        <taxon>Tylenchina</taxon>
        <taxon>Tylenchomorpha</taxon>
        <taxon>Sphaerularioidea</taxon>
        <taxon>Anguinidae</taxon>
        <taxon>Anguininae</taxon>
        <taxon>Ditylenchus</taxon>
    </lineage>
</organism>
<dbReference type="GO" id="GO:0003964">
    <property type="term" value="F:RNA-directed DNA polymerase activity"/>
    <property type="evidence" value="ECO:0007669"/>
    <property type="project" value="UniProtKB-KW"/>
</dbReference>
<evidence type="ECO:0000313" key="3">
    <source>
        <dbReference type="Proteomes" id="UP001201812"/>
    </source>
</evidence>